<protein>
    <recommendedName>
        <fullName evidence="2">Glycine dehydrogenase (aminomethyl-transferring)</fullName>
    </recommendedName>
</protein>
<dbReference type="GO" id="GO:0019464">
    <property type="term" value="P:glycine decarboxylation via glycine cleavage system"/>
    <property type="evidence" value="ECO:0007669"/>
    <property type="project" value="TreeGrafter"/>
</dbReference>
<dbReference type="PANTHER" id="PTHR11773">
    <property type="entry name" value="GLYCINE DEHYDROGENASE, DECARBOXYLATING"/>
    <property type="match status" value="1"/>
</dbReference>
<dbReference type="GO" id="GO:0004375">
    <property type="term" value="F:glycine dehydrogenase (decarboxylating) activity"/>
    <property type="evidence" value="ECO:0007669"/>
    <property type="project" value="InterPro"/>
</dbReference>
<dbReference type="GO" id="GO:0030170">
    <property type="term" value="F:pyridoxal phosphate binding"/>
    <property type="evidence" value="ECO:0007669"/>
    <property type="project" value="TreeGrafter"/>
</dbReference>
<dbReference type="Gene3D" id="3.40.640.10">
    <property type="entry name" value="Type I PLP-dependent aspartate aminotransferase-like (Major domain)"/>
    <property type="match status" value="1"/>
</dbReference>
<dbReference type="SUPFAM" id="SSF53383">
    <property type="entry name" value="PLP-dependent transferases"/>
    <property type="match status" value="1"/>
</dbReference>
<dbReference type="InterPro" id="IPR015424">
    <property type="entry name" value="PyrdxlP-dep_Trfase"/>
</dbReference>
<dbReference type="Gene3D" id="6.20.440.10">
    <property type="match status" value="1"/>
</dbReference>
<reference evidence="1" key="1">
    <citation type="submission" date="2018-05" db="EMBL/GenBank/DDBJ databases">
        <authorList>
            <person name="Lanie J.A."/>
            <person name="Ng W.-L."/>
            <person name="Kazmierczak K.M."/>
            <person name="Andrzejewski T.M."/>
            <person name="Davidsen T.M."/>
            <person name="Wayne K.J."/>
            <person name="Tettelin H."/>
            <person name="Glass J.I."/>
            <person name="Rusch D."/>
            <person name="Podicherti R."/>
            <person name="Tsui H.-C.T."/>
            <person name="Winkler M.E."/>
        </authorList>
    </citation>
    <scope>NUCLEOTIDE SEQUENCE</scope>
</reference>
<evidence type="ECO:0008006" key="2">
    <source>
        <dbReference type="Google" id="ProtNLM"/>
    </source>
</evidence>
<name>A0A381ZZ91_9ZZZZ</name>
<dbReference type="GO" id="GO:0005960">
    <property type="term" value="C:glycine cleavage complex"/>
    <property type="evidence" value="ECO:0007669"/>
    <property type="project" value="TreeGrafter"/>
</dbReference>
<feature type="non-terminal residue" evidence="1">
    <location>
        <position position="164"/>
    </location>
</feature>
<dbReference type="InterPro" id="IPR020581">
    <property type="entry name" value="GDC_P"/>
</dbReference>
<dbReference type="InterPro" id="IPR015421">
    <property type="entry name" value="PyrdxlP-dep_Trfase_major"/>
</dbReference>
<evidence type="ECO:0000313" key="1">
    <source>
        <dbReference type="EMBL" id="SVA94625.1"/>
    </source>
</evidence>
<accession>A0A381ZZ91</accession>
<proteinExistence type="predicted"/>
<sequence>MTEPIIFEYQGSRRQSFTPLPDEPINLPQEALRQDQLLMPQVSELQAVRHYTRLSQLNYSIETNFYPLGSCTMKYNPKICNRLAMLQGFLARHPLAPEEQGQGFLQCLFELQQMLEQVTGMAEVSLTPMAGAQGELAGVAMIRAYHLSRGDTQRRQIIVPDAAH</sequence>
<organism evidence="1">
    <name type="scientific">marine metagenome</name>
    <dbReference type="NCBI Taxonomy" id="408172"/>
    <lineage>
        <taxon>unclassified sequences</taxon>
        <taxon>metagenomes</taxon>
        <taxon>ecological metagenomes</taxon>
    </lineage>
</organism>
<dbReference type="AlphaFoldDB" id="A0A381ZZ91"/>
<dbReference type="PANTHER" id="PTHR11773:SF1">
    <property type="entry name" value="GLYCINE DEHYDROGENASE (DECARBOXYLATING), MITOCHONDRIAL"/>
    <property type="match status" value="1"/>
</dbReference>
<dbReference type="EMBL" id="UINC01023282">
    <property type="protein sequence ID" value="SVA94625.1"/>
    <property type="molecule type" value="Genomic_DNA"/>
</dbReference>
<dbReference type="GO" id="GO:0016594">
    <property type="term" value="F:glycine binding"/>
    <property type="evidence" value="ECO:0007669"/>
    <property type="project" value="TreeGrafter"/>
</dbReference>
<gene>
    <name evidence="1" type="ORF">METZ01_LOCUS147479</name>
</gene>
<dbReference type="GO" id="GO:0005829">
    <property type="term" value="C:cytosol"/>
    <property type="evidence" value="ECO:0007669"/>
    <property type="project" value="TreeGrafter"/>
</dbReference>